<sequence length="389" mass="43659">MQKFSFELIKKDNKTKARAAIIHTPHGDIETPAFSVVGTKASVKGLDETDLKNAGSQVVLANTYHLYLRPGVDVIKKFGDLRNFMKWDGPMITDSGGYQVSYLWTKGEEVGQSVKITDKGAKFRSHIDGSIHEITPEKSMQIQKILGADIIMAFDQPIKLANSDRKNKEALRRTFDWEERSFKEHKKLKSDQALYGILHGGLNKKIRKNFLDYILTAGFDGIAFGDETIGADPNFTAKGMDTVSEFLPDDKPVHALGLGGGPEGIFVAVERGMDTFDNTGITRMARTGLLFTYPEDGGLSLNKFRIDINKSKFKDVKKPISKTCNCHTCNNYSSAYIHHLLVSGEPLGVRLTTIHNVYFINDLMREVRRSIINGHFNALKKHWLGERKY</sequence>
<dbReference type="AlphaFoldDB" id="A0A1F7YYY8"/>
<comment type="caution">
    <text evidence="5">The sequence shown here is derived from an EMBL/GenBank/DDBJ whole genome shotgun (WGS) entry which is preliminary data.</text>
</comment>
<dbReference type="PANTHER" id="PTHR46499:SF1">
    <property type="entry name" value="QUEUINE TRNA-RIBOSYLTRANSFERASE"/>
    <property type="match status" value="1"/>
</dbReference>
<evidence type="ECO:0000256" key="2">
    <source>
        <dbReference type="ARBA" id="ARBA00022679"/>
    </source>
</evidence>
<evidence type="ECO:0000313" key="6">
    <source>
        <dbReference type="Proteomes" id="UP000178870"/>
    </source>
</evidence>
<dbReference type="GO" id="GO:0008479">
    <property type="term" value="F:tRNA-guanosine(34) queuine transglycosylase activity"/>
    <property type="evidence" value="ECO:0007669"/>
    <property type="project" value="InterPro"/>
</dbReference>
<evidence type="ECO:0000256" key="3">
    <source>
        <dbReference type="ARBA" id="ARBA00022694"/>
    </source>
</evidence>
<evidence type="ECO:0000313" key="5">
    <source>
        <dbReference type="EMBL" id="OGM31685.1"/>
    </source>
</evidence>
<keyword evidence="2" id="KW-0808">Transferase</keyword>
<dbReference type="InterPro" id="IPR036511">
    <property type="entry name" value="TGT-like_sf"/>
</dbReference>
<keyword evidence="1" id="KW-0328">Glycosyltransferase</keyword>
<evidence type="ECO:0000259" key="4">
    <source>
        <dbReference type="Pfam" id="PF01702"/>
    </source>
</evidence>
<dbReference type="InterPro" id="IPR002616">
    <property type="entry name" value="tRNA_ribo_trans-like"/>
</dbReference>
<dbReference type="InterPro" id="IPR004803">
    <property type="entry name" value="TGT"/>
</dbReference>
<dbReference type="Pfam" id="PF01702">
    <property type="entry name" value="TGT"/>
    <property type="match status" value="1"/>
</dbReference>
<dbReference type="SUPFAM" id="SSF51713">
    <property type="entry name" value="tRNA-guanine transglycosylase"/>
    <property type="match status" value="1"/>
</dbReference>
<dbReference type="EMBL" id="MGGP01000022">
    <property type="protein sequence ID" value="OGM31685.1"/>
    <property type="molecule type" value="Genomic_DNA"/>
</dbReference>
<dbReference type="InterPro" id="IPR050076">
    <property type="entry name" value="ArchSynthase1/Queuine_TRR"/>
</dbReference>
<dbReference type="GO" id="GO:0005829">
    <property type="term" value="C:cytosol"/>
    <property type="evidence" value="ECO:0007669"/>
    <property type="project" value="TreeGrafter"/>
</dbReference>
<feature type="domain" description="tRNA-guanine(15) transglycosylase-like" evidence="4">
    <location>
        <begin position="15"/>
        <end position="387"/>
    </location>
</feature>
<keyword evidence="3" id="KW-0819">tRNA processing</keyword>
<accession>A0A1F7YYY8</accession>
<protein>
    <recommendedName>
        <fullName evidence="4">tRNA-guanine(15) transglycosylase-like domain-containing protein</fullName>
    </recommendedName>
</protein>
<evidence type="ECO:0000256" key="1">
    <source>
        <dbReference type="ARBA" id="ARBA00022676"/>
    </source>
</evidence>
<dbReference type="Proteomes" id="UP000178870">
    <property type="component" value="Unassembled WGS sequence"/>
</dbReference>
<dbReference type="Gene3D" id="3.20.20.105">
    <property type="entry name" value="Queuine tRNA-ribosyltransferase-like"/>
    <property type="match status" value="1"/>
</dbReference>
<dbReference type="GO" id="GO:0008616">
    <property type="term" value="P:tRNA queuosine(34) biosynthetic process"/>
    <property type="evidence" value="ECO:0007669"/>
    <property type="project" value="TreeGrafter"/>
</dbReference>
<dbReference type="NCBIfam" id="TIGR00430">
    <property type="entry name" value="Q_tRNA_tgt"/>
    <property type="match status" value="1"/>
</dbReference>
<dbReference type="PANTHER" id="PTHR46499">
    <property type="entry name" value="QUEUINE TRNA-RIBOSYLTRANSFERASE"/>
    <property type="match status" value="1"/>
</dbReference>
<gene>
    <name evidence="5" type="ORF">A2803_04620</name>
</gene>
<proteinExistence type="predicted"/>
<dbReference type="NCBIfam" id="TIGR00449">
    <property type="entry name" value="tgt_general"/>
    <property type="match status" value="1"/>
</dbReference>
<organism evidence="5 6">
    <name type="scientific">Candidatus Woesebacteria bacterium RIFCSPHIGHO2_01_FULL_44_21</name>
    <dbReference type="NCBI Taxonomy" id="1802503"/>
    <lineage>
        <taxon>Bacteria</taxon>
        <taxon>Candidatus Woeseibacteriota</taxon>
    </lineage>
</organism>
<reference evidence="5 6" key="1">
    <citation type="journal article" date="2016" name="Nat. Commun.">
        <title>Thousands of microbial genomes shed light on interconnected biogeochemical processes in an aquifer system.</title>
        <authorList>
            <person name="Anantharaman K."/>
            <person name="Brown C.T."/>
            <person name="Hug L.A."/>
            <person name="Sharon I."/>
            <person name="Castelle C.J."/>
            <person name="Probst A.J."/>
            <person name="Thomas B.C."/>
            <person name="Singh A."/>
            <person name="Wilkins M.J."/>
            <person name="Karaoz U."/>
            <person name="Brodie E.L."/>
            <person name="Williams K.H."/>
            <person name="Hubbard S.S."/>
            <person name="Banfield J.F."/>
        </authorList>
    </citation>
    <scope>NUCLEOTIDE SEQUENCE [LARGE SCALE GENOMIC DNA]</scope>
</reference>
<name>A0A1F7YYY8_9BACT</name>